<protein>
    <recommendedName>
        <fullName evidence="2">TadE-like domain-containing protein</fullName>
    </recommendedName>
</protein>
<dbReference type="Pfam" id="PF07811">
    <property type="entry name" value="TadE"/>
    <property type="match status" value="1"/>
</dbReference>
<dbReference type="EMBL" id="RHLK01000013">
    <property type="protein sequence ID" value="MVP01597.1"/>
    <property type="molecule type" value="Genomic_DNA"/>
</dbReference>
<feature type="domain" description="TadE-like" evidence="2">
    <location>
        <begin position="27"/>
        <end position="69"/>
    </location>
</feature>
<keyword evidence="1" id="KW-1133">Transmembrane helix</keyword>
<reference evidence="3 4" key="1">
    <citation type="journal article" date="2019" name="Microorganisms">
        <title>Paenibacillus lutrae sp. nov., A Chitinolytic Species Isolated from A River Otter in Castril Natural Park, Granada, Spain.</title>
        <authorList>
            <person name="Rodriguez M."/>
            <person name="Reina J.C."/>
            <person name="Bejar V."/>
            <person name="Llamas I."/>
        </authorList>
    </citation>
    <scope>NUCLEOTIDE SEQUENCE [LARGE SCALE GENOMIC DNA]</scope>
    <source>
        <strain evidence="3 4">N10</strain>
    </source>
</reference>
<sequence>MNLSIRLKFSRTQKSGDGMKWLRNERGSQAIELIGVLPLFLLMILIVWQFALAASTAITAKAAAMEGARAAMTEDIMDTDYDIAARNIATGYVVKDVSRSYSGGGDNTYVTVSVTLEAPLLTNSQLFDTTGLSIPITSEVTIRKEPKEDP</sequence>
<evidence type="ECO:0000256" key="1">
    <source>
        <dbReference type="SAM" id="Phobius"/>
    </source>
</evidence>
<evidence type="ECO:0000259" key="2">
    <source>
        <dbReference type="Pfam" id="PF07811"/>
    </source>
</evidence>
<evidence type="ECO:0000313" key="4">
    <source>
        <dbReference type="Proteomes" id="UP000490800"/>
    </source>
</evidence>
<feature type="transmembrane region" description="Helical" evidence="1">
    <location>
        <begin position="30"/>
        <end position="51"/>
    </location>
</feature>
<keyword evidence="1" id="KW-0812">Transmembrane</keyword>
<comment type="caution">
    <text evidence="3">The sequence shown here is derived from an EMBL/GenBank/DDBJ whole genome shotgun (WGS) entry which is preliminary data.</text>
</comment>
<gene>
    <name evidence="3" type="ORF">EDM21_19060</name>
</gene>
<accession>A0A7X3K0Y9</accession>
<proteinExistence type="predicted"/>
<name>A0A7X3K0Y9_9BACL</name>
<dbReference type="InterPro" id="IPR012495">
    <property type="entry name" value="TadE-like_dom"/>
</dbReference>
<organism evidence="3 4">
    <name type="scientific">Paenibacillus lutrae</name>
    <dbReference type="NCBI Taxonomy" id="2078573"/>
    <lineage>
        <taxon>Bacteria</taxon>
        <taxon>Bacillati</taxon>
        <taxon>Bacillota</taxon>
        <taxon>Bacilli</taxon>
        <taxon>Bacillales</taxon>
        <taxon>Paenibacillaceae</taxon>
        <taxon>Paenibacillus</taxon>
    </lineage>
</organism>
<keyword evidence="4" id="KW-1185">Reference proteome</keyword>
<dbReference type="Proteomes" id="UP000490800">
    <property type="component" value="Unassembled WGS sequence"/>
</dbReference>
<evidence type="ECO:0000313" key="3">
    <source>
        <dbReference type="EMBL" id="MVP01597.1"/>
    </source>
</evidence>
<dbReference type="AlphaFoldDB" id="A0A7X3K0Y9"/>
<keyword evidence="1" id="KW-0472">Membrane</keyword>